<keyword evidence="3" id="KW-1185">Reference proteome</keyword>
<accession>A0ABU2LXB2</accession>
<name>A0ABU2LXB2_9ACTN</name>
<organism evidence="2 3">
    <name type="scientific">Streptomyces millisiae</name>
    <dbReference type="NCBI Taxonomy" id="3075542"/>
    <lineage>
        <taxon>Bacteria</taxon>
        <taxon>Bacillati</taxon>
        <taxon>Actinomycetota</taxon>
        <taxon>Actinomycetes</taxon>
        <taxon>Kitasatosporales</taxon>
        <taxon>Streptomycetaceae</taxon>
        <taxon>Streptomyces</taxon>
    </lineage>
</organism>
<feature type="region of interest" description="Disordered" evidence="1">
    <location>
        <begin position="269"/>
        <end position="290"/>
    </location>
</feature>
<proteinExistence type="predicted"/>
<evidence type="ECO:0000313" key="3">
    <source>
        <dbReference type="Proteomes" id="UP001183420"/>
    </source>
</evidence>
<evidence type="ECO:0000313" key="2">
    <source>
        <dbReference type="EMBL" id="MDT0322239.1"/>
    </source>
</evidence>
<protein>
    <submittedName>
        <fullName evidence="2">Uncharacterized protein</fullName>
    </submittedName>
</protein>
<dbReference type="Proteomes" id="UP001183420">
    <property type="component" value="Unassembled WGS sequence"/>
</dbReference>
<dbReference type="EMBL" id="JAVREM010000058">
    <property type="protein sequence ID" value="MDT0322239.1"/>
    <property type="molecule type" value="Genomic_DNA"/>
</dbReference>
<gene>
    <name evidence="2" type="ORF">RNC47_28315</name>
</gene>
<dbReference type="RefSeq" id="WP_311602760.1">
    <property type="nucleotide sequence ID" value="NZ_JAVREM010000058.1"/>
</dbReference>
<comment type="caution">
    <text evidence="2">The sequence shown here is derived from an EMBL/GenBank/DDBJ whole genome shotgun (WGS) entry which is preliminary data.</text>
</comment>
<evidence type="ECO:0000256" key="1">
    <source>
        <dbReference type="SAM" id="MobiDB-lite"/>
    </source>
</evidence>
<reference evidence="3" key="1">
    <citation type="submission" date="2023-07" db="EMBL/GenBank/DDBJ databases">
        <title>30 novel species of actinomycetes from the DSMZ collection.</title>
        <authorList>
            <person name="Nouioui I."/>
        </authorList>
    </citation>
    <scope>NUCLEOTIDE SEQUENCE [LARGE SCALE GENOMIC DNA]</scope>
    <source>
        <strain evidence="3">DSM 44918</strain>
    </source>
</reference>
<sequence length="369" mass="41170">MQAFCARHVGNALSDMRRTAEVSDVPEEYRWEFTQSMILGKHGLRPPWPQDAFELADWELSEALTLLRDAEVLLVSPAVHAAVMAAATTLKPADIVTLDREADIPLQTALLVLPQPVILANRIGTLSDVAAWGWTFIDMHVTTPRRQQFPGVRITPFMDRDGPVQTDDWRAFTTGARADGSPLPRWVPDGMYGVAGDAKVASSPEMLDDINDEYRTMQDLLREAGSWRAEEPPEVGEWGGGHVDDSYDDFAQRYLFAFWRLAALGTTTSAPLTQPGGPVPQPRSAEDSEPDVRVIRLTAPTRSTQAGDQEADKTAGSRVYHHRWPVRMHKGRQWYPSLQQHRVIWRGPYINGPADAPLLVSEKAYQVDL</sequence>